<keyword evidence="1" id="KW-0812">Transmembrane</keyword>
<dbReference type="InterPro" id="IPR005133">
    <property type="entry name" value="PhaG_MnhG_YufB"/>
</dbReference>
<keyword evidence="1" id="KW-1133">Transmembrane helix</keyword>
<dbReference type="RefSeq" id="WP_211216520.1">
    <property type="nucleotide sequence ID" value="NZ_JBIAZU010000002.1"/>
</dbReference>
<dbReference type="Pfam" id="PF03334">
    <property type="entry name" value="PhaG_MnhG_YufB"/>
    <property type="match status" value="1"/>
</dbReference>
<evidence type="ECO:0000313" key="3">
    <source>
        <dbReference type="Proteomes" id="UP001602245"/>
    </source>
</evidence>
<feature type="transmembrane region" description="Helical" evidence="1">
    <location>
        <begin position="47"/>
        <end position="71"/>
    </location>
</feature>
<evidence type="ECO:0000256" key="1">
    <source>
        <dbReference type="SAM" id="Phobius"/>
    </source>
</evidence>
<dbReference type="Proteomes" id="UP001602245">
    <property type="component" value="Unassembled WGS sequence"/>
</dbReference>
<reference evidence="2 3" key="1">
    <citation type="submission" date="2024-10" db="EMBL/GenBank/DDBJ databases">
        <title>The Natural Products Discovery Center: Release of the First 8490 Sequenced Strains for Exploring Actinobacteria Biosynthetic Diversity.</title>
        <authorList>
            <person name="Kalkreuter E."/>
            <person name="Kautsar S.A."/>
            <person name="Yang D."/>
            <person name="Bader C.D."/>
            <person name="Teijaro C.N."/>
            <person name="Fluegel L."/>
            <person name="Davis C.M."/>
            <person name="Simpson J.R."/>
            <person name="Lauterbach L."/>
            <person name="Steele A.D."/>
            <person name="Gui C."/>
            <person name="Meng S."/>
            <person name="Li G."/>
            <person name="Viehrig K."/>
            <person name="Ye F."/>
            <person name="Su P."/>
            <person name="Kiefer A.F."/>
            <person name="Nichols A."/>
            <person name="Cepeda A.J."/>
            <person name="Yan W."/>
            <person name="Fan B."/>
            <person name="Jiang Y."/>
            <person name="Adhikari A."/>
            <person name="Zheng C.-J."/>
            <person name="Schuster L."/>
            <person name="Cowan T.M."/>
            <person name="Smanski M.J."/>
            <person name="Chevrette M.G."/>
            <person name="De Carvalho L.P.S."/>
            <person name="Shen B."/>
        </authorList>
    </citation>
    <scope>NUCLEOTIDE SEQUENCE [LARGE SCALE GENOMIC DNA]</scope>
    <source>
        <strain evidence="2 3">NPDC000087</strain>
    </source>
</reference>
<keyword evidence="1" id="KW-0472">Membrane</keyword>
<name>A0ABW6WAA9_9ACTN</name>
<organism evidence="2 3">
    <name type="scientific">Paractinoplanes globisporus</name>
    <dbReference type="NCBI Taxonomy" id="113565"/>
    <lineage>
        <taxon>Bacteria</taxon>
        <taxon>Bacillati</taxon>
        <taxon>Actinomycetota</taxon>
        <taxon>Actinomycetes</taxon>
        <taxon>Micromonosporales</taxon>
        <taxon>Micromonosporaceae</taxon>
        <taxon>Paractinoplanes</taxon>
    </lineage>
</organism>
<gene>
    <name evidence="2" type="ORF">ACFY35_12445</name>
</gene>
<dbReference type="EMBL" id="JBIAZU010000002">
    <property type="protein sequence ID" value="MFF5290248.1"/>
    <property type="molecule type" value="Genomic_DNA"/>
</dbReference>
<protein>
    <submittedName>
        <fullName evidence="2">Monovalent cation/H(+) antiporter subunit G</fullName>
    </submittedName>
</protein>
<accession>A0ABW6WAA9</accession>
<evidence type="ECO:0000313" key="2">
    <source>
        <dbReference type="EMBL" id="MFF5290248.1"/>
    </source>
</evidence>
<comment type="caution">
    <text evidence="2">The sequence shown here is derived from an EMBL/GenBank/DDBJ whole genome shotgun (WGS) entry which is preliminary data.</text>
</comment>
<proteinExistence type="predicted"/>
<keyword evidence="3" id="KW-1185">Reference proteome</keyword>
<sequence length="80" mass="8203">MTAGVLVCLLSALGAIRAPDVLHRLHFLTRVTSVGTPMIAIGLAVHAGWHLATALLLLCAAVMLPAGPVLASATGRVARR</sequence>